<sequence>MVISGVAEQVPERINQLIYLDAMVPNDGESAQTVCGDIWDKLMKPNIKDSLVLYPFGATRTTPPMDVPQPLKTFTEPLRISNPLARKISAAFILMTKGGKSDSGTDKMGVSRARARNWKIYTFEGGHYSMREQPGNLVRKLEEVLQ</sequence>
<proteinExistence type="predicted"/>
<organism evidence="1 2">
    <name type="scientific">Niastella koreensis</name>
    <dbReference type="NCBI Taxonomy" id="354356"/>
    <lineage>
        <taxon>Bacteria</taxon>
        <taxon>Pseudomonadati</taxon>
        <taxon>Bacteroidota</taxon>
        <taxon>Chitinophagia</taxon>
        <taxon>Chitinophagales</taxon>
        <taxon>Chitinophagaceae</taxon>
        <taxon>Niastella</taxon>
    </lineage>
</organism>
<dbReference type="Proteomes" id="UP000192277">
    <property type="component" value="Unassembled WGS sequence"/>
</dbReference>
<evidence type="ECO:0000313" key="1">
    <source>
        <dbReference type="EMBL" id="OQP49246.1"/>
    </source>
</evidence>
<comment type="caution">
    <text evidence="1">The sequence shown here is derived from an EMBL/GenBank/DDBJ whole genome shotgun (WGS) entry which is preliminary data.</text>
</comment>
<dbReference type="Gene3D" id="3.40.50.1820">
    <property type="entry name" value="alpha/beta hydrolase"/>
    <property type="match status" value="1"/>
</dbReference>
<evidence type="ECO:0000313" key="2">
    <source>
        <dbReference type="Proteomes" id="UP000192277"/>
    </source>
</evidence>
<dbReference type="InterPro" id="IPR029058">
    <property type="entry name" value="AB_hydrolase_fold"/>
</dbReference>
<accession>A0ABX3NXR8</accession>
<name>A0ABX3NXR8_9BACT</name>
<keyword evidence="2" id="KW-1185">Reference proteome</keyword>
<dbReference type="EMBL" id="LWBO01000011">
    <property type="protein sequence ID" value="OQP49246.1"/>
    <property type="molecule type" value="Genomic_DNA"/>
</dbReference>
<protein>
    <submittedName>
        <fullName evidence="1">Uncharacterized protein</fullName>
    </submittedName>
</protein>
<reference evidence="1 2" key="1">
    <citation type="submission" date="2016-04" db="EMBL/GenBank/DDBJ databases">
        <authorList>
            <person name="Chen L."/>
            <person name="Zhuang W."/>
            <person name="Wang G."/>
        </authorList>
    </citation>
    <scope>NUCLEOTIDE SEQUENCE [LARGE SCALE GENOMIC DNA]</scope>
    <source>
        <strain evidence="2">GR20</strain>
    </source>
</reference>
<gene>
    <name evidence="1" type="ORF">A4D02_30095</name>
</gene>